<proteinExistence type="predicted"/>
<dbReference type="InterPro" id="IPR022440">
    <property type="entry name" value="CHP03788"/>
</dbReference>
<comment type="caution">
    <text evidence="4">The sequence shown here is derived from an EMBL/GenBank/DDBJ whole genome shotgun (WGS) entry which is preliminary data.</text>
</comment>
<dbReference type="SMART" id="SM00609">
    <property type="entry name" value="VIT"/>
    <property type="match status" value="1"/>
</dbReference>
<dbReference type="eggNOG" id="COG2304">
    <property type="taxonomic scope" value="Bacteria"/>
</dbReference>
<reference evidence="4 5" key="1">
    <citation type="journal article" date="2017" name="Antonie Van Leeuwenhoek">
        <title>Rhizobium rhizosphaerae sp. nov., a novel species isolated from rice rhizosphere.</title>
        <authorList>
            <person name="Zhao J.J."/>
            <person name="Zhang J."/>
            <person name="Zhang R.J."/>
            <person name="Zhang C.W."/>
            <person name="Yin H.Q."/>
            <person name="Zhang X.X."/>
        </authorList>
    </citation>
    <scope>NUCLEOTIDE SEQUENCE [LARGE SCALE GENOMIC DNA]</scope>
    <source>
        <strain evidence="4 5">KMM 241</strain>
    </source>
</reference>
<dbReference type="InterPro" id="IPR036465">
    <property type="entry name" value="vWFA_dom_sf"/>
</dbReference>
<dbReference type="PANTHER" id="PTHR45737">
    <property type="entry name" value="VON WILLEBRAND FACTOR A DOMAIN-CONTAINING PROTEIN 5A"/>
    <property type="match status" value="1"/>
</dbReference>
<feature type="domain" description="VWFA" evidence="2">
    <location>
        <begin position="400"/>
        <end position="579"/>
    </location>
</feature>
<evidence type="ECO:0008006" key="6">
    <source>
        <dbReference type="Google" id="ProtNLM"/>
    </source>
</evidence>
<dbReference type="InterPro" id="IPR013694">
    <property type="entry name" value="VIT"/>
</dbReference>
<accession>K6ZNA7</accession>
<dbReference type="NCBIfam" id="TIGR03788">
    <property type="entry name" value="marine_srt_targ"/>
    <property type="match status" value="1"/>
</dbReference>
<evidence type="ECO:0000313" key="5">
    <source>
        <dbReference type="Proteomes" id="UP000006263"/>
    </source>
</evidence>
<evidence type="ECO:0000259" key="3">
    <source>
        <dbReference type="PROSITE" id="PS51468"/>
    </source>
</evidence>
<evidence type="ECO:0000256" key="1">
    <source>
        <dbReference type="SAM" id="MobiDB-lite"/>
    </source>
</evidence>
<dbReference type="RefSeq" id="WP_006992971.1">
    <property type="nucleotide sequence ID" value="NZ_BAEP01000051.1"/>
</dbReference>
<dbReference type="PROSITE" id="PS51468">
    <property type="entry name" value="VIT"/>
    <property type="match status" value="1"/>
</dbReference>
<protein>
    <recommendedName>
        <fullName evidence="6">Marine proteobacterial sortase target protein</fullName>
    </recommendedName>
</protein>
<dbReference type="SUPFAM" id="SSF53300">
    <property type="entry name" value="vWA-like"/>
    <property type="match status" value="1"/>
</dbReference>
<dbReference type="AlphaFoldDB" id="K6ZNA7"/>
<sequence>MSLLLKFSGLLLIVSTIGVLHSAASQYLIQPDVEENKMYNKQRNDGLVDSISRPETGDDSASSVYVDSINQVAQGSLFYLRDSSEARSRTNGNEGKTGNPPNENNNDEPSQLHQKRRYQLSPLLSTDVKIDITGMIARTKVTQRFHNPSQDWVNGIYAFPLPENAAVDHLDMRIGERRIKGKIMPKAQAKAHFEQAKTQGRKASLIEQHRPNLFTNTIANIGPNESISITIEYQQVVGFDEQTFRLRFPMTITPRYSPNDATDKSTVATVNTQGWGQSVTAMSQQIKTADEPANPVRISVELDSGFALTADDIISEHHPINISQQGEKNGGYHIELAQEHIANHDFALTWQPAPGDAPSAAHFSETQGKYRYGLVMLTPPVQDASHSTDGAVAKQMTPREVVFLLDTSGSMAGESIVQAKRAVDFALTQLRPEDNVNIIQFNDSPQALWKRAMPATAKNIQRARNWVASLHADGGTEMAPALTLALNKPSLHRDDSDSLGSHKLRQVVFITDGSVSNEGALMSLIENKLADSRLFTIGIGSAPNSYFMTQAAQAGRGTFTYIGDIQQVQHKMTALFNKLTRPVMQDIHIEFARETEFYPSVTPDLYAAQPLVIHYRVPVTHLENGMQVQHPDNALKVTGWQSARAASSKPWSIRMPLSPTAKRAGLGVAWAREKIAQLSHTLRRERNSDIRPMMRKKWQDSITNIALEHHIVSQFTSLIAVDEKPPTPQDVKPEHENSKDTPINHNAPAGLAMAGLQITGLQMVGQLPQTATNTPLHITLGLLLLGIALCARQKRLS</sequence>
<dbReference type="Proteomes" id="UP000006263">
    <property type="component" value="Unassembled WGS sequence"/>
</dbReference>
<dbReference type="EMBL" id="BAEP01000051">
    <property type="protein sequence ID" value="GAC24820.1"/>
    <property type="molecule type" value="Genomic_DNA"/>
</dbReference>
<dbReference type="InterPro" id="IPR002035">
    <property type="entry name" value="VWF_A"/>
</dbReference>
<name>K6ZNA7_9ALTE</name>
<gene>
    <name evidence="4" type="ORF">GMES_2525</name>
</gene>
<dbReference type="Pfam" id="PF08487">
    <property type="entry name" value="VIT"/>
    <property type="match status" value="1"/>
</dbReference>
<dbReference type="Pfam" id="PF13768">
    <property type="entry name" value="VWA_3"/>
    <property type="match status" value="1"/>
</dbReference>
<feature type="compositionally biased region" description="Low complexity" evidence="1">
    <location>
        <begin position="91"/>
        <end position="109"/>
    </location>
</feature>
<dbReference type="OrthoDB" id="9784383at2"/>
<dbReference type="Gene3D" id="3.40.50.410">
    <property type="entry name" value="von Willebrand factor, type A domain"/>
    <property type="match status" value="1"/>
</dbReference>
<feature type="compositionally biased region" description="Basic and acidic residues" evidence="1">
    <location>
        <begin position="723"/>
        <end position="739"/>
    </location>
</feature>
<feature type="region of interest" description="Disordered" evidence="1">
    <location>
        <begin position="83"/>
        <end position="114"/>
    </location>
</feature>
<dbReference type="PROSITE" id="PS50234">
    <property type="entry name" value="VWFA"/>
    <property type="match status" value="1"/>
</dbReference>
<feature type="domain" description="VIT" evidence="3">
    <location>
        <begin position="107"/>
        <end position="235"/>
    </location>
</feature>
<organism evidence="4 5">
    <name type="scientific">Paraglaciecola mesophila KMM 241</name>
    <dbReference type="NCBI Taxonomy" id="1128912"/>
    <lineage>
        <taxon>Bacteria</taxon>
        <taxon>Pseudomonadati</taxon>
        <taxon>Pseudomonadota</taxon>
        <taxon>Gammaproteobacteria</taxon>
        <taxon>Alteromonadales</taxon>
        <taxon>Alteromonadaceae</taxon>
        <taxon>Paraglaciecola</taxon>
    </lineage>
</organism>
<feature type="region of interest" description="Disordered" evidence="1">
    <location>
        <begin position="723"/>
        <end position="744"/>
    </location>
</feature>
<evidence type="ECO:0000313" key="4">
    <source>
        <dbReference type="EMBL" id="GAC24820.1"/>
    </source>
</evidence>
<dbReference type="PANTHER" id="PTHR45737:SF6">
    <property type="entry name" value="VON WILLEBRAND FACTOR A DOMAIN-CONTAINING PROTEIN 5A"/>
    <property type="match status" value="1"/>
</dbReference>
<evidence type="ECO:0000259" key="2">
    <source>
        <dbReference type="PROSITE" id="PS50234"/>
    </source>
</evidence>
<dbReference type="SMART" id="SM00327">
    <property type="entry name" value="VWA"/>
    <property type="match status" value="1"/>
</dbReference>